<protein>
    <recommendedName>
        <fullName evidence="6">Mce-associated membrane protein</fullName>
    </recommendedName>
</protein>
<gene>
    <name evidence="4" type="ORF">G5V58_09535</name>
</gene>
<keyword evidence="5" id="KW-1185">Reference proteome</keyword>
<dbReference type="GO" id="GO:0016020">
    <property type="term" value="C:membrane"/>
    <property type="evidence" value="ECO:0007669"/>
    <property type="project" value="UniProtKB-SubCell"/>
</dbReference>
<keyword evidence="2" id="KW-0472">Membrane</keyword>
<evidence type="ECO:0008006" key="6">
    <source>
        <dbReference type="Google" id="ProtNLM"/>
    </source>
</evidence>
<dbReference type="RefSeq" id="WP_165231559.1">
    <property type="nucleotide sequence ID" value="NZ_CP049257.1"/>
</dbReference>
<evidence type="ECO:0000256" key="2">
    <source>
        <dbReference type="ARBA" id="ARBA00023136"/>
    </source>
</evidence>
<organism evidence="4 5">
    <name type="scientific">Nocardioides anomalus</name>
    <dbReference type="NCBI Taxonomy" id="2712223"/>
    <lineage>
        <taxon>Bacteria</taxon>
        <taxon>Bacillati</taxon>
        <taxon>Actinomycetota</taxon>
        <taxon>Actinomycetes</taxon>
        <taxon>Propionibacteriales</taxon>
        <taxon>Nocardioidaceae</taxon>
        <taxon>Nocardioides</taxon>
    </lineage>
</organism>
<evidence type="ECO:0000256" key="1">
    <source>
        <dbReference type="ARBA" id="ARBA00004370"/>
    </source>
</evidence>
<dbReference type="PANTHER" id="PTHR37042:SF4">
    <property type="entry name" value="OUTER MEMBRANE PROTEIN RV1973"/>
    <property type="match status" value="1"/>
</dbReference>
<feature type="chain" id="PRO_5038665093" description="Mce-associated membrane protein" evidence="3">
    <location>
        <begin position="25"/>
        <end position="179"/>
    </location>
</feature>
<feature type="signal peptide" evidence="3">
    <location>
        <begin position="1"/>
        <end position="24"/>
    </location>
</feature>
<keyword evidence="3" id="KW-0732">Signal</keyword>
<dbReference type="AlphaFoldDB" id="A0A6G6WD51"/>
<comment type="subcellular location">
    <subcellularLocation>
        <location evidence="1">Membrane</location>
    </subcellularLocation>
</comment>
<proteinExistence type="predicted"/>
<sequence>MTRTRVNVLLYVLVMAAAALLVVAAVRALQDDPAPTSLPVQGMVELDEAPAGEQQRYADVMAAANQEATAFVNISYEDAQSSIDAVMAGATGDFKEQYAQSTDALVDLLTQNKSVRTGKVLWTGVVAQDPDSATVIVATDGTVQNKQTGPTPRAEIYRIQLQLVLEKGRWLTSDLQFVS</sequence>
<dbReference type="EMBL" id="CP049257">
    <property type="protein sequence ID" value="QIG42970.1"/>
    <property type="molecule type" value="Genomic_DNA"/>
</dbReference>
<name>A0A6G6WD51_9ACTN</name>
<reference evidence="4 5" key="1">
    <citation type="submission" date="2020-02" db="EMBL/GenBank/DDBJ databases">
        <title>Full genome sequence of Nocardioides sp. R-3366.</title>
        <authorList>
            <person name="Im W.-T."/>
        </authorList>
    </citation>
    <scope>NUCLEOTIDE SEQUENCE [LARGE SCALE GENOMIC DNA]</scope>
    <source>
        <strain evidence="4 5">R-3366</strain>
    </source>
</reference>
<evidence type="ECO:0000256" key="3">
    <source>
        <dbReference type="SAM" id="SignalP"/>
    </source>
</evidence>
<dbReference type="KEGG" id="nano:G5V58_09535"/>
<accession>A0A6G6WD51</accession>
<evidence type="ECO:0000313" key="4">
    <source>
        <dbReference type="EMBL" id="QIG42970.1"/>
    </source>
</evidence>
<evidence type="ECO:0000313" key="5">
    <source>
        <dbReference type="Proteomes" id="UP000502996"/>
    </source>
</evidence>
<dbReference type="PANTHER" id="PTHR37042">
    <property type="entry name" value="OUTER MEMBRANE PROTEIN RV1973"/>
    <property type="match status" value="1"/>
</dbReference>
<dbReference type="Proteomes" id="UP000502996">
    <property type="component" value="Chromosome"/>
</dbReference>